<name>A0A286UDT4_9AGAM</name>
<dbReference type="Proteomes" id="UP000217199">
    <property type="component" value="Unassembled WGS sequence"/>
</dbReference>
<comment type="caution">
    <text evidence="2">The sequence shown here is derived from an EMBL/GenBank/DDBJ whole genome shotgun (WGS) entry which is preliminary data.</text>
</comment>
<proteinExistence type="predicted"/>
<feature type="region of interest" description="Disordered" evidence="1">
    <location>
        <begin position="23"/>
        <end position="55"/>
    </location>
</feature>
<dbReference type="EMBL" id="NBII01000006">
    <property type="protein sequence ID" value="PAV17679.1"/>
    <property type="molecule type" value="Genomic_DNA"/>
</dbReference>
<gene>
    <name evidence="2" type="ORF">PNOK_0616500</name>
</gene>
<evidence type="ECO:0000313" key="2">
    <source>
        <dbReference type="EMBL" id="PAV17679.1"/>
    </source>
</evidence>
<sequence>MFRPARRVLRRAARTYSSEAVLLSSTRAGPSTRRWNHPSQPDNNNGNSNNNNNAEDEYISDKEWEMRTGCAMDILQQTLPTFFSSGLAATNYHLPLHMDTILGTDASFGHREGNPKEAGNNSKGIYARSVRLEYTPPVALPAPFPRALHIEGLPLYVASSVFVRTTLNALYTDLAVNMHKVQLKEGKKARNKNGDAERSVENIKKWERKRAITIGLLVSGIARLGLSSERAEWDVTSTYTFCPRTGLIVLHTVNGIQPAPSETVYAAFQSTLSALSGGLGRGPAGGKGVLSAVREPHHGNKS</sequence>
<accession>A0A286UDT4</accession>
<dbReference type="AlphaFoldDB" id="A0A286UDT4"/>
<evidence type="ECO:0000313" key="3">
    <source>
        <dbReference type="Proteomes" id="UP000217199"/>
    </source>
</evidence>
<keyword evidence="3" id="KW-1185">Reference proteome</keyword>
<dbReference type="STRING" id="2282107.A0A286UDT4"/>
<feature type="compositionally biased region" description="Low complexity" evidence="1">
    <location>
        <begin position="43"/>
        <end position="53"/>
    </location>
</feature>
<organism evidence="2 3">
    <name type="scientific">Pyrrhoderma noxium</name>
    <dbReference type="NCBI Taxonomy" id="2282107"/>
    <lineage>
        <taxon>Eukaryota</taxon>
        <taxon>Fungi</taxon>
        <taxon>Dikarya</taxon>
        <taxon>Basidiomycota</taxon>
        <taxon>Agaricomycotina</taxon>
        <taxon>Agaricomycetes</taxon>
        <taxon>Hymenochaetales</taxon>
        <taxon>Hymenochaetaceae</taxon>
        <taxon>Pyrrhoderma</taxon>
    </lineage>
</organism>
<protein>
    <submittedName>
        <fullName evidence="2">Uncharacterized protein</fullName>
    </submittedName>
</protein>
<dbReference type="OrthoDB" id="1099063at2759"/>
<dbReference type="InParanoid" id="A0A286UDT4"/>
<reference evidence="2 3" key="1">
    <citation type="journal article" date="2017" name="Mol. Ecol.">
        <title>Comparative and population genomic landscape of Phellinus noxius: A hypervariable fungus causing root rot in trees.</title>
        <authorList>
            <person name="Chung C.L."/>
            <person name="Lee T.J."/>
            <person name="Akiba M."/>
            <person name="Lee H.H."/>
            <person name="Kuo T.H."/>
            <person name="Liu D."/>
            <person name="Ke H.M."/>
            <person name="Yokoi T."/>
            <person name="Roa M.B."/>
            <person name="Lu M.J."/>
            <person name="Chang Y.Y."/>
            <person name="Ann P.J."/>
            <person name="Tsai J.N."/>
            <person name="Chen C.Y."/>
            <person name="Tzean S.S."/>
            <person name="Ota Y."/>
            <person name="Hattori T."/>
            <person name="Sahashi N."/>
            <person name="Liou R.F."/>
            <person name="Kikuchi T."/>
            <person name="Tsai I.J."/>
        </authorList>
    </citation>
    <scope>NUCLEOTIDE SEQUENCE [LARGE SCALE GENOMIC DNA]</scope>
    <source>
        <strain evidence="2 3">FFPRI411160</strain>
    </source>
</reference>
<evidence type="ECO:0000256" key="1">
    <source>
        <dbReference type="SAM" id="MobiDB-lite"/>
    </source>
</evidence>